<name>A0A1M6L087_9CLOT</name>
<gene>
    <name evidence="1" type="ORF">SAMN02745248_00574</name>
</gene>
<organism evidence="1 2">
    <name type="scientific">Hathewaya proteolytica DSM 3090</name>
    <dbReference type="NCBI Taxonomy" id="1121331"/>
    <lineage>
        <taxon>Bacteria</taxon>
        <taxon>Bacillati</taxon>
        <taxon>Bacillota</taxon>
        <taxon>Clostridia</taxon>
        <taxon>Eubacteriales</taxon>
        <taxon>Clostridiaceae</taxon>
        <taxon>Hathewaya</taxon>
    </lineage>
</organism>
<evidence type="ECO:0000313" key="1">
    <source>
        <dbReference type="EMBL" id="SHJ64620.1"/>
    </source>
</evidence>
<proteinExistence type="predicted"/>
<sequence length="231" mass="25601">MAEKSGFFNAKKLTDGSYDRTYMAEDFGMFFKNTLSNGVFLCDDNNALQVTSSGTNMAVNVALGNGHINGHMYTNTTSMSITLANADPTLDRIDRVVLQLSETNREIKIVVKQGAYSSVAVAPTLTQNADVWEIGLADIYIARGIAWVSTSRNIKDLREAVKTLNQAVDMQDIYNQYHDALEQLKNQNGDLLALVQRVYNLEARTRCLLSSAEPTPTTAEPNVFYFIPEVI</sequence>
<reference evidence="1 2" key="1">
    <citation type="submission" date="2016-11" db="EMBL/GenBank/DDBJ databases">
        <authorList>
            <person name="Jaros S."/>
            <person name="Januszkiewicz K."/>
            <person name="Wedrychowicz H."/>
        </authorList>
    </citation>
    <scope>NUCLEOTIDE SEQUENCE [LARGE SCALE GENOMIC DNA]</scope>
    <source>
        <strain evidence="1 2">DSM 3090</strain>
    </source>
</reference>
<dbReference type="RefSeq" id="WP_072902121.1">
    <property type="nucleotide sequence ID" value="NZ_FRAD01000005.1"/>
</dbReference>
<accession>A0A1M6L087</accession>
<dbReference type="STRING" id="1121331.SAMN02745248_00574"/>
<protein>
    <submittedName>
        <fullName evidence="1">Uncharacterized protein</fullName>
    </submittedName>
</protein>
<dbReference type="AlphaFoldDB" id="A0A1M6L087"/>
<evidence type="ECO:0000313" key="2">
    <source>
        <dbReference type="Proteomes" id="UP000183952"/>
    </source>
</evidence>
<dbReference type="OrthoDB" id="9795386at2"/>
<keyword evidence="2" id="KW-1185">Reference proteome</keyword>
<dbReference type="EMBL" id="FRAD01000005">
    <property type="protein sequence ID" value="SHJ64620.1"/>
    <property type="molecule type" value="Genomic_DNA"/>
</dbReference>
<dbReference type="Proteomes" id="UP000183952">
    <property type="component" value="Unassembled WGS sequence"/>
</dbReference>